<dbReference type="InterPro" id="IPR003489">
    <property type="entry name" value="RHF/RaiA"/>
</dbReference>
<comment type="subunit">
    <text evidence="3">Associates exclusively with 100S ribosomes, which are dimers of 70S ribosomes.</text>
</comment>
<accession>A0ABS8UEI9</accession>
<dbReference type="NCBIfam" id="TIGR00741">
    <property type="entry name" value="yfiA"/>
    <property type="match status" value="1"/>
</dbReference>
<proteinExistence type="inferred from homology"/>
<organism evidence="6 7">
    <name type="scientific">Luteimonas fraxinea</name>
    <dbReference type="NCBI Taxonomy" id="2901869"/>
    <lineage>
        <taxon>Bacteria</taxon>
        <taxon>Pseudomonadati</taxon>
        <taxon>Pseudomonadota</taxon>
        <taxon>Gammaproteobacteria</taxon>
        <taxon>Lysobacterales</taxon>
        <taxon>Lysobacteraceae</taxon>
        <taxon>Luteimonas</taxon>
    </lineage>
</organism>
<evidence type="ECO:0000256" key="2">
    <source>
        <dbReference type="ARBA" id="ARBA00038434"/>
    </source>
</evidence>
<evidence type="ECO:0000256" key="4">
    <source>
        <dbReference type="ARBA" id="ARBA00041148"/>
    </source>
</evidence>
<dbReference type="Proteomes" id="UP001430360">
    <property type="component" value="Unassembled WGS sequence"/>
</dbReference>
<keyword evidence="7" id="KW-1185">Reference proteome</keyword>
<dbReference type="SUPFAM" id="SSF69754">
    <property type="entry name" value="Ribosome binding protein Y (YfiA homologue)"/>
    <property type="match status" value="1"/>
</dbReference>
<evidence type="ECO:0000313" key="7">
    <source>
        <dbReference type="Proteomes" id="UP001430360"/>
    </source>
</evidence>
<dbReference type="Gene3D" id="3.30.160.100">
    <property type="entry name" value="Ribosome hibernation promotion factor-like"/>
    <property type="match status" value="1"/>
</dbReference>
<evidence type="ECO:0000256" key="3">
    <source>
        <dbReference type="ARBA" id="ARBA00038695"/>
    </source>
</evidence>
<evidence type="ECO:0000256" key="1">
    <source>
        <dbReference type="ARBA" id="ARBA00022845"/>
    </source>
</evidence>
<name>A0ABS8UEI9_9GAMM</name>
<dbReference type="EMBL" id="JAJQKU010000004">
    <property type="protein sequence ID" value="MCD9097911.1"/>
    <property type="molecule type" value="Genomic_DNA"/>
</dbReference>
<dbReference type="InterPro" id="IPR050574">
    <property type="entry name" value="HPF/YfiA_ribosome-assoc"/>
</dbReference>
<protein>
    <recommendedName>
        <fullName evidence="4">Ribosome hibernation promoting factor</fullName>
    </recommendedName>
    <alternativeName>
        <fullName evidence="5">Hibernation factor HPF</fullName>
    </alternativeName>
</protein>
<reference evidence="6" key="2">
    <citation type="journal article" date="2022" name="Syst. Appl. Microbiol.">
        <title>Physiological and genomic characterisation of Luteimonas fraxinea sp. nov., a bacterial species associated with trees tolerant to ash dieback.</title>
        <authorList>
            <person name="Ulrich K."/>
            <person name="Becker R."/>
            <person name="Behrendt U."/>
            <person name="Kube M."/>
            <person name="Schneck V."/>
            <person name="Ulrich A."/>
        </authorList>
    </citation>
    <scope>NUCLEOTIDE SEQUENCE</scope>
    <source>
        <strain evidence="6">A1P009</strain>
    </source>
</reference>
<dbReference type="CDD" id="cd00552">
    <property type="entry name" value="RaiA"/>
    <property type="match status" value="1"/>
</dbReference>
<comment type="caution">
    <text evidence="6">The sequence shown here is derived from an EMBL/GenBank/DDBJ whole genome shotgun (WGS) entry which is preliminary data.</text>
</comment>
<reference evidence="6" key="1">
    <citation type="submission" date="2021-12" db="EMBL/GenBank/DDBJ databases">
        <authorList>
            <person name="Ulrich A."/>
        </authorList>
    </citation>
    <scope>NUCLEOTIDE SEQUENCE</scope>
    <source>
        <strain evidence="6">A1P009</strain>
    </source>
</reference>
<evidence type="ECO:0000256" key="5">
    <source>
        <dbReference type="ARBA" id="ARBA00041319"/>
    </source>
</evidence>
<keyword evidence="1" id="KW-0810">Translation regulation</keyword>
<dbReference type="PANTHER" id="PTHR33231">
    <property type="entry name" value="30S RIBOSOMAL PROTEIN"/>
    <property type="match status" value="1"/>
</dbReference>
<dbReference type="PANTHER" id="PTHR33231:SF1">
    <property type="entry name" value="30S RIBOSOMAL PROTEIN"/>
    <property type="match status" value="1"/>
</dbReference>
<dbReference type="InterPro" id="IPR036567">
    <property type="entry name" value="RHF-like"/>
</dbReference>
<dbReference type="RefSeq" id="WP_232137053.1">
    <property type="nucleotide sequence ID" value="NZ_CP089507.1"/>
</dbReference>
<dbReference type="Pfam" id="PF02482">
    <property type="entry name" value="Ribosomal_S30AE"/>
    <property type="match status" value="1"/>
</dbReference>
<gene>
    <name evidence="6" type="primary">raiA</name>
    <name evidence="6" type="ORF">LTT95_13285</name>
</gene>
<comment type="similarity">
    <text evidence="2">Belongs to the HPF/YfiA ribosome-associated protein family. Short HPF subfamily.</text>
</comment>
<evidence type="ECO:0000313" key="6">
    <source>
        <dbReference type="EMBL" id="MCD9097911.1"/>
    </source>
</evidence>
<sequence length="108" mass="12143">MHVETHGHQLEVTPALREHVDTKFQKLAKHFDQPLHVRVQLSVEKLLHKAEATAIIAGKTFHADASAADMYAAIDQLTDKVDRLLVKHRKKVVDHHRGESPARDGTFG</sequence>